<dbReference type="InterPro" id="IPR011990">
    <property type="entry name" value="TPR-like_helical_dom_sf"/>
</dbReference>
<name>A0A542YV55_9MICO</name>
<dbReference type="Pfam" id="PF14561">
    <property type="entry name" value="TPR_20"/>
    <property type="match status" value="1"/>
</dbReference>
<dbReference type="OrthoDB" id="5181746at2"/>
<evidence type="ECO:0000313" key="3">
    <source>
        <dbReference type="Proteomes" id="UP000319516"/>
    </source>
</evidence>
<dbReference type="SUPFAM" id="SSF48452">
    <property type="entry name" value="TPR-like"/>
    <property type="match status" value="1"/>
</dbReference>
<feature type="region of interest" description="Disordered" evidence="1">
    <location>
        <begin position="23"/>
        <end position="49"/>
    </location>
</feature>
<dbReference type="Gene3D" id="3.40.30.10">
    <property type="entry name" value="Glutaredoxin"/>
    <property type="match status" value="1"/>
</dbReference>
<organism evidence="2 3">
    <name type="scientific">Ornithinicoccus hortensis</name>
    <dbReference type="NCBI Taxonomy" id="82346"/>
    <lineage>
        <taxon>Bacteria</taxon>
        <taxon>Bacillati</taxon>
        <taxon>Actinomycetota</taxon>
        <taxon>Actinomycetes</taxon>
        <taxon>Micrococcales</taxon>
        <taxon>Intrasporangiaceae</taxon>
        <taxon>Ornithinicoccus</taxon>
    </lineage>
</organism>
<proteinExistence type="predicted"/>
<dbReference type="Proteomes" id="UP000319516">
    <property type="component" value="Unassembled WGS sequence"/>
</dbReference>
<gene>
    <name evidence="2" type="ORF">FB467_3120</name>
</gene>
<dbReference type="Pfam" id="PF13414">
    <property type="entry name" value="TPR_11"/>
    <property type="match status" value="1"/>
</dbReference>
<dbReference type="Gene3D" id="1.25.40.10">
    <property type="entry name" value="Tetratricopeptide repeat domain"/>
    <property type="match status" value="1"/>
</dbReference>
<protein>
    <submittedName>
        <fullName evidence="2">Putative thioredoxin</fullName>
    </submittedName>
</protein>
<keyword evidence="3" id="KW-1185">Reference proteome</keyword>
<dbReference type="AlphaFoldDB" id="A0A542YV55"/>
<dbReference type="EMBL" id="VFOP01000001">
    <property type="protein sequence ID" value="TQL51953.1"/>
    <property type="molecule type" value="Genomic_DNA"/>
</dbReference>
<reference evidence="2 3" key="1">
    <citation type="submission" date="2019-06" db="EMBL/GenBank/DDBJ databases">
        <title>Sequencing the genomes of 1000 actinobacteria strains.</title>
        <authorList>
            <person name="Klenk H.-P."/>
        </authorList>
    </citation>
    <scope>NUCLEOTIDE SEQUENCE [LARGE SCALE GENOMIC DNA]</scope>
    <source>
        <strain evidence="2 3">DSM 12335</strain>
    </source>
</reference>
<evidence type="ECO:0000313" key="2">
    <source>
        <dbReference type="EMBL" id="TQL51953.1"/>
    </source>
</evidence>
<feature type="compositionally biased region" description="Gly residues" evidence="1">
    <location>
        <begin position="30"/>
        <end position="43"/>
    </location>
</feature>
<dbReference type="InterPro" id="IPR036249">
    <property type="entry name" value="Thioredoxin-like_sf"/>
</dbReference>
<accession>A0A542YV55</accession>
<dbReference type="RefSeq" id="WP_141785889.1">
    <property type="nucleotide sequence ID" value="NZ_BAAAIK010000001.1"/>
</dbReference>
<comment type="caution">
    <text evidence="2">The sequence shown here is derived from an EMBL/GenBank/DDBJ whole genome shotgun (WGS) entry which is preliminary data.</text>
</comment>
<sequence>MTQQPFNAAALRGAVDLSAFRRPAQDGQQPGQGGPAAPGGQGAAAGDAGSSSDAVVVATDQTFNQIVTDTLKVPAVLVLWAEQMPESGRYVDTLASLARSYEGRFRVISVEMNANPGVVQALAPLLQQAFGQLSQLPAVIGLLSGQPAPFFLGAQPEEQVRQLLDQFLEAAVANGVTGRVDLAGDAAQDGEEGAEAELPPLHQEAYDAIDRGDLDAAVTAYEQALAQNPSDEEARLGLGQVQLLRRTQDLDIEATRKAAADDPKDVSAQIAAADLDLVGGHVEDAFLRLIDAVRVTAGDDRNAAREHLLSLFEVVGAQDPRVAKARSSLMSALF</sequence>
<evidence type="ECO:0000256" key="1">
    <source>
        <dbReference type="SAM" id="MobiDB-lite"/>
    </source>
</evidence>
<dbReference type="SUPFAM" id="SSF52833">
    <property type="entry name" value="Thioredoxin-like"/>
    <property type="match status" value="1"/>
</dbReference>